<accession>A0A1F5PL48</accession>
<reference evidence="1 2" key="1">
    <citation type="journal article" date="2016" name="Nat. Commun.">
        <title>Thousands of microbial genomes shed light on interconnected biogeochemical processes in an aquifer system.</title>
        <authorList>
            <person name="Anantharaman K."/>
            <person name="Brown C.T."/>
            <person name="Hug L.A."/>
            <person name="Sharon I."/>
            <person name="Castelle C.J."/>
            <person name="Probst A.J."/>
            <person name="Thomas B.C."/>
            <person name="Singh A."/>
            <person name="Wilkins M.J."/>
            <person name="Karaoz U."/>
            <person name="Brodie E.L."/>
            <person name="Williams K.H."/>
            <person name="Hubbard S.S."/>
            <person name="Banfield J.F."/>
        </authorList>
    </citation>
    <scope>NUCLEOTIDE SEQUENCE [LARGE SCALE GENOMIC DNA]</scope>
</reference>
<evidence type="ECO:0000313" key="1">
    <source>
        <dbReference type="EMBL" id="OGE90514.1"/>
    </source>
</evidence>
<comment type="caution">
    <text evidence="1">The sequence shown here is derived from an EMBL/GenBank/DDBJ whole genome shotgun (WGS) entry which is preliminary data.</text>
</comment>
<gene>
    <name evidence="1" type="ORF">A3E29_01820</name>
</gene>
<organism evidence="1 2">
    <name type="scientific">Candidatus Doudnabacteria bacterium RIFCSPHIGHO2_12_FULL_48_16</name>
    <dbReference type="NCBI Taxonomy" id="1817838"/>
    <lineage>
        <taxon>Bacteria</taxon>
        <taxon>Candidatus Doudnaibacteriota</taxon>
    </lineage>
</organism>
<dbReference type="AlphaFoldDB" id="A0A1F5PL48"/>
<evidence type="ECO:0008006" key="3">
    <source>
        <dbReference type="Google" id="ProtNLM"/>
    </source>
</evidence>
<dbReference type="EMBL" id="MFEY01000005">
    <property type="protein sequence ID" value="OGE90514.1"/>
    <property type="molecule type" value="Genomic_DNA"/>
</dbReference>
<protein>
    <recommendedName>
        <fullName evidence="3">S1 motif domain-containing protein</fullName>
    </recommendedName>
</protein>
<sequence>MAKNNQTTKVITAIVLSKTLSGGDCIVSLQEDQGRVHTVYLSKEESSKIDLGHKLKLTIEKVEN</sequence>
<evidence type="ECO:0000313" key="2">
    <source>
        <dbReference type="Proteomes" id="UP000177682"/>
    </source>
</evidence>
<dbReference type="Proteomes" id="UP000177682">
    <property type="component" value="Unassembled WGS sequence"/>
</dbReference>
<name>A0A1F5PL48_9BACT</name>
<proteinExistence type="predicted"/>